<evidence type="ECO:0000313" key="2">
    <source>
        <dbReference type="EMBL" id="TCL39929.1"/>
    </source>
</evidence>
<gene>
    <name evidence="2" type="ORF">EV210_101127</name>
</gene>
<keyword evidence="3" id="KW-1185">Reference proteome</keyword>
<accession>A0A4R1Q1T5</accession>
<keyword evidence="1" id="KW-0812">Transmembrane</keyword>
<name>A0A4R1Q1T5_9FIRM</name>
<proteinExistence type="predicted"/>
<dbReference type="RefSeq" id="WP_132073992.1">
    <property type="nucleotide sequence ID" value="NZ_SLUI01000001.1"/>
</dbReference>
<evidence type="ECO:0000256" key="1">
    <source>
        <dbReference type="SAM" id="Phobius"/>
    </source>
</evidence>
<sequence length="97" mass="10402">MRTLIICLVISSLHLSVCFAGLTAVIQSAIGYNTPGFAVIILIGLSISRWILTTLCNNFGHETMSGGIDLVLKCVAVGLVLDTVWKLVDGTFTRMGF</sequence>
<keyword evidence="1" id="KW-0472">Membrane</keyword>
<keyword evidence="1" id="KW-1133">Transmembrane helix</keyword>
<comment type="caution">
    <text evidence="2">The sequence shown here is derived from an EMBL/GenBank/DDBJ whole genome shotgun (WGS) entry which is preliminary data.</text>
</comment>
<reference evidence="2 3" key="1">
    <citation type="submission" date="2019-03" db="EMBL/GenBank/DDBJ databases">
        <title>Genomic Encyclopedia of Type Strains, Phase IV (KMG-IV): sequencing the most valuable type-strain genomes for metagenomic binning, comparative biology and taxonomic classification.</title>
        <authorList>
            <person name="Goeker M."/>
        </authorList>
    </citation>
    <scope>NUCLEOTIDE SEQUENCE [LARGE SCALE GENOMIC DNA]</scope>
    <source>
        <strain evidence="2 3">DSM 15969</strain>
    </source>
</reference>
<dbReference type="Proteomes" id="UP000295063">
    <property type="component" value="Unassembled WGS sequence"/>
</dbReference>
<dbReference type="EMBL" id="SLUI01000001">
    <property type="protein sequence ID" value="TCL39929.1"/>
    <property type="molecule type" value="Genomic_DNA"/>
</dbReference>
<organism evidence="2 3">
    <name type="scientific">Anaerospora hongkongensis</name>
    <dbReference type="NCBI Taxonomy" id="244830"/>
    <lineage>
        <taxon>Bacteria</taxon>
        <taxon>Bacillati</taxon>
        <taxon>Bacillota</taxon>
        <taxon>Negativicutes</taxon>
        <taxon>Selenomonadales</taxon>
        <taxon>Sporomusaceae</taxon>
        <taxon>Anaerospora</taxon>
    </lineage>
</organism>
<feature type="transmembrane region" description="Helical" evidence="1">
    <location>
        <begin position="36"/>
        <end position="58"/>
    </location>
</feature>
<evidence type="ECO:0000313" key="3">
    <source>
        <dbReference type="Proteomes" id="UP000295063"/>
    </source>
</evidence>
<dbReference type="AlphaFoldDB" id="A0A4R1Q1T5"/>
<protein>
    <submittedName>
        <fullName evidence="2">Uncharacterized protein</fullName>
    </submittedName>
</protein>